<dbReference type="InterPro" id="IPR013783">
    <property type="entry name" value="Ig-like_fold"/>
</dbReference>
<dbReference type="Pfam" id="PF07686">
    <property type="entry name" value="V-set"/>
    <property type="match status" value="1"/>
</dbReference>
<dbReference type="PANTHER" id="PTHR44427">
    <property type="entry name" value="CARCINOEMBRYONIC ANTIGEN-RELATED CELL ADHESION MOLECULE 19"/>
    <property type="match status" value="1"/>
</dbReference>
<protein>
    <submittedName>
        <fullName evidence="5">Carcinoembryonic antigen-related cell adhesion molecule 3</fullName>
    </submittedName>
</protein>
<keyword evidence="2" id="KW-0325">Glycoprotein</keyword>
<evidence type="ECO:0000256" key="1">
    <source>
        <dbReference type="ARBA" id="ARBA00022729"/>
    </source>
</evidence>
<dbReference type="EMBL" id="KE164354">
    <property type="protein sequence ID" value="EPQ17379.1"/>
    <property type="molecule type" value="Genomic_DNA"/>
</dbReference>
<accession>S7NIY6</accession>
<reference evidence="5 6" key="1">
    <citation type="journal article" date="2013" name="Nat. Commun.">
        <title>Genome analysis reveals insights into physiology and longevity of the Brandt's bat Myotis brandtii.</title>
        <authorList>
            <person name="Seim I."/>
            <person name="Fang X."/>
            <person name="Xiong Z."/>
            <person name="Lobanov A.V."/>
            <person name="Huang Z."/>
            <person name="Ma S."/>
            <person name="Feng Y."/>
            <person name="Turanov A.A."/>
            <person name="Zhu Y."/>
            <person name="Lenz T.L."/>
            <person name="Gerashchenko M.V."/>
            <person name="Fan D."/>
            <person name="Hee Yim S."/>
            <person name="Yao X."/>
            <person name="Jordan D."/>
            <person name="Xiong Y."/>
            <person name="Ma Y."/>
            <person name="Lyapunov A.N."/>
            <person name="Chen G."/>
            <person name="Kulakova O.I."/>
            <person name="Sun Y."/>
            <person name="Lee S.G."/>
            <person name="Bronson R.T."/>
            <person name="Moskalev A.A."/>
            <person name="Sunyaev S.R."/>
            <person name="Zhang G."/>
            <person name="Krogh A."/>
            <person name="Wang J."/>
            <person name="Gladyshev V.N."/>
        </authorList>
    </citation>
    <scope>NUCLEOTIDE SEQUENCE [LARGE SCALE GENOMIC DNA]</scope>
</reference>
<keyword evidence="6" id="KW-1185">Reference proteome</keyword>
<sequence>MPPNATGYMWYRGEGANFKHKIARLGVFPGHRTGPAHSGREQIYFDGSLRIKRVTLEDTGIYTIVVFLPEHKKEIGYGWLNVYGE</sequence>
<dbReference type="SUPFAM" id="SSF48726">
    <property type="entry name" value="Immunoglobulin"/>
    <property type="match status" value="1"/>
</dbReference>
<keyword evidence="1" id="KW-0732">Signal</keyword>
<dbReference type="InterPro" id="IPR036179">
    <property type="entry name" value="Ig-like_dom_sf"/>
</dbReference>
<evidence type="ECO:0000259" key="4">
    <source>
        <dbReference type="Pfam" id="PF07686"/>
    </source>
</evidence>
<dbReference type="InterPro" id="IPR050831">
    <property type="entry name" value="CEA_cell_adhesion"/>
</dbReference>
<comment type="similarity">
    <text evidence="3">Belongs to the immunoglobulin superfamily. CEA family.</text>
</comment>
<evidence type="ECO:0000256" key="3">
    <source>
        <dbReference type="ARBA" id="ARBA00038222"/>
    </source>
</evidence>
<dbReference type="InterPro" id="IPR013106">
    <property type="entry name" value="Ig_V-set"/>
</dbReference>
<evidence type="ECO:0000256" key="2">
    <source>
        <dbReference type="ARBA" id="ARBA00023180"/>
    </source>
</evidence>
<evidence type="ECO:0000313" key="6">
    <source>
        <dbReference type="Proteomes" id="UP000052978"/>
    </source>
</evidence>
<dbReference type="PANTHER" id="PTHR44427:SF10">
    <property type="entry name" value="CARCINOEMBRYONIC ANTIGEN-RELATED CELL ADHESION MOLECULE 16"/>
    <property type="match status" value="1"/>
</dbReference>
<dbReference type="Proteomes" id="UP000052978">
    <property type="component" value="Unassembled WGS sequence"/>
</dbReference>
<dbReference type="Gene3D" id="2.60.40.10">
    <property type="entry name" value="Immunoglobulins"/>
    <property type="match status" value="1"/>
</dbReference>
<organism evidence="5 6">
    <name type="scientific">Myotis brandtii</name>
    <name type="common">Brandt's bat</name>
    <dbReference type="NCBI Taxonomy" id="109478"/>
    <lineage>
        <taxon>Eukaryota</taxon>
        <taxon>Metazoa</taxon>
        <taxon>Chordata</taxon>
        <taxon>Craniata</taxon>
        <taxon>Vertebrata</taxon>
        <taxon>Euteleostomi</taxon>
        <taxon>Mammalia</taxon>
        <taxon>Eutheria</taxon>
        <taxon>Laurasiatheria</taxon>
        <taxon>Chiroptera</taxon>
        <taxon>Yangochiroptera</taxon>
        <taxon>Vespertilionidae</taxon>
        <taxon>Myotis</taxon>
    </lineage>
</organism>
<dbReference type="AlphaFoldDB" id="S7NIY6"/>
<feature type="domain" description="Immunoglobulin V-set" evidence="4">
    <location>
        <begin position="6"/>
        <end position="82"/>
    </location>
</feature>
<proteinExistence type="inferred from homology"/>
<evidence type="ECO:0000313" key="5">
    <source>
        <dbReference type="EMBL" id="EPQ17379.1"/>
    </source>
</evidence>
<name>S7NIY6_MYOBR</name>
<gene>
    <name evidence="5" type="ORF">D623_10001046</name>
</gene>